<evidence type="ECO:0000313" key="1">
    <source>
        <dbReference type="EMBL" id="TXC85088.1"/>
    </source>
</evidence>
<dbReference type="InterPro" id="IPR021457">
    <property type="entry name" value="DUF3108"/>
</dbReference>
<gene>
    <name evidence="1" type="ORF">FRX97_00250</name>
</gene>
<dbReference type="AlphaFoldDB" id="A0A5C6VPG6"/>
<proteinExistence type="predicted"/>
<dbReference type="Proteomes" id="UP000321168">
    <property type="component" value="Unassembled WGS sequence"/>
</dbReference>
<protein>
    <submittedName>
        <fullName evidence="1">DUF3108 domain-containing protein</fullName>
    </submittedName>
</protein>
<comment type="caution">
    <text evidence="1">The sequence shown here is derived from an EMBL/GenBank/DDBJ whole genome shotgun (WGS) entry which is preliminary data.</text>
</comment>
<evidence type="ECO:0000313" key="2">
    <source>
        <dbReference type="Proteomes" id="UP000321168"/>
    </source>
</evidence>
<dbReference type="EMBL" id="VORB01000001">
    <property type="protein sequence ID" value="TXC85088.1"/>
    <property type="molecule type" value="Genomic_DNA"/>
</dbReference>
<dbReference type="OrthoDB" id="9808473at2"/>
<sequence>MAHFLSSANIMKWISSIILTVSIGFIYANTNGQNLKASADTLRKFSVKAYKVGEELDYVLHYGLVNAGVAKLKVEATDRTVYGRPLLHLVGTGRSVGAFNWFFKVRDRYESYLDANGAFPWIFIRRVNEGGYEINQDYKFYQHQQKVETGKHKVFDIPEYTQDMLSAFYYARTLNFDTAKIGDVFTIPAFVDDEYWPLKIKYLGSDVVSIRNGKFKCRKFVPVVQKGRIFKDEEDLNVWITADKNNIPVLIQAKVLVGSIKMELTDYKGLAAPISKID</sequence>
<dbReference type="Pfam" id="PF11306">
    <property type="entry name" value="DUF3108"/>
    <property type="match status" value="1"/>
</dbReference>
<name>A0A5C6VPG6_9FLAO</name>
<keyword evidence="2" id="KW-1185">Reference proteome</keyword>
<accession>A0A5C6VPG6</accession>
<reference evidence="1 2" key="1">
    <citation type="submission" date="2019-08" db="EMBL/GenBank/DDBJ databases">
        <title>Genome of Luteibaculum oceani JCM 18817.</title>
        <authorList>
            <person name="Bowman J.P."/>
        </authorList>
    </citation>
    <scope>NUCLEOTIDE SEQUENCE [LARGE SCALE GENOMIC DNA]</scope>
    <source>
        <strain evidence="1 2">JCM 18817</strain>
    </source>
</reference>
<organism evidence="1 2">
    <name type="scientific">Luteibaculum oceani</name>
    <dbReference type="NCBI Taxonomy" id="1294296"/>
    <lineage>
        <taxon>Bacteria</taxon>
        <taxon>Pseudomonadati</taxon>
        <taxon>Bacteroidota</taxon>
        <taxon>Flavobacteriia</taxon>
        <taxon>Flavobacteriales</taxon>
        <taxon>Luteibaculaceae</taxon>
        <taxon>Luteibaculum</taxon>
    </lineage>
</organism>